<organism evidence="2 3">
    <name type="scientific">Mycolicibacterium brisbanense</name>
    <dbReference type="NCBI Taxonomy" id="146020"/>
    <lineage>
        <taxon>Bacteria</taxon>
        <taxon>Bacillati</taxon>
        <taxon>Actinomycetota</taxon>
        <taxon>Actinomycetes</taxon>
        <taxon>Mycobacteriales</taxon>
        <taxon>Mycobacteriaceae</taxon>
        <taxon>Mycolicibacterium</taxon>
    </lineage>
</organism>
<name>A0A100VW86_9MYCO</name>
<evidence type="ECO:0000313" key="2">
    <source>
        <dbReference type="EMBL" id="GAS87172.1"/>
    </source>
</evidence>
<evidence type="ECO:0000256" key="1">
    <source>
        <dbReference type="SAM" id="MobiDB-lite"/>
    </source>
</evidence>
<proteinExistence type="predicted"/>
<gene>
    <name evidence="2" type="ORF">RMCB_1268</name>
</gene>
<dbReference type="AlphaFoldDB" id="A0A100VW86"/>
<comment type="caution">
    <text evidence="2">The sequence shown here is derived from an EMBL/GenBank/DDBJ whole genome shotgun (WGS) entry which is preliminary data.</text>
</comment>
<reference evidence="3" key="1">
    <citation type="journal article" date="2016" name="Genome Announc.">
        <title>Draft Genome Sequences of Five Rapidly Growing Mycobacterium Species, M. thermoresistibile, M. fortuitum subsp. acetamidolyticum, M. canariasense, M. brisbanense, and M. novocastrense.</title>
        <authorList>
            <person name="Katahira K."/>
            <person name="Ogura Y."/>
            <person name="Gotoh Y."/>
            <person name="Hayashi T."/>
        </authorList>
    </citation>
    <scope>NUCLEOTIDE SEQUENCE [LARGE SCALE GENOMIC DNA]</scope>
    <source>
        <strain evidence="3">JCM15654</strain>
    </source>
</reference>
<reference evidence="3" key="2">
    <citation type="submission" date="2016-02" db="EMBL/GenBank/DDBJ databases">
        <title>Draft genome sequence of five rapidly growing Mycobacterium species.</title>
        <authorList>
            <person name="Katahira K."/>
            <person name="Gotou Y."/>
            <person name="Iida K."/>
            <person name="Ogura Y."/>
            <person name="Hayashi T."/>
        </authorList>
    </citation>
    <scope>NUCLEOTIDE SEQUENCE [LARGE SCALE GENOMIC DNA]</scope>
    <source>
        <strain evidence="3">JCM15654</strain>
    </source>
</reference>
<dbReference type="EMBL" id="BCSX01000016">
    <property type="protein sequence ID" value="GAS87172.1"/>
    <property type="molecule type" value="Genomic_DNA"/>
</dbReference>
<evidence type="ECO:0000313" key="3">
    <source>
        <dbReference type="Proteomes" id="UP000069620"/>
    </source>
</evidence>
<accession>A0A100VW86</accession>
<feature type="region of interest" description="Disordered" evidence="1">
    <location>
        <begin position="46"/>
        <end position="65"/>
    </location>
</feature>
<keyword evidence="3" id="KW-1185">Reference proteome</keyword>
<dbReference type="Proteomes" id="UP000069620">
    <property type="component" value="Unassembled WGS sequence"/>
</dbReference>
<protein>
    <submittedName>
        <fullName evidence="2">Uncharacterized protein</fullName>
    </submittedName>
</protein>
<sequence length="65" mass="7578">MLDKADTVGVAYARRQWDVRTDMTTNRYLEALKRFLSAQRYVRLRGERAKHQPARPSPGENLNDS</sequence>